<feature type="region of interest" description="Disordered" evidence="1">
    <location>
        <begin position="1"/>
        <end position="21"/>
    </location>
</feature>
<dbReference type="InterPro" id="IPR039766">
    <property type="entry name" value="Vps53"/>
</dbReference>
<evidence type="ECO:0000313" key="2">
    <source>
        <dbReference type="EMBL" id="KIL55476.1"/>
    </source>
</evidence>
<name>A0A0C2WFV2_AMAMK</name>
<dbReference type="OrthoDB" id="10261632at2759"/>
<dbReference type="PANTHER" id="PTHR12820">
    <property type="entry name" value="VACUOLAR SORTING PROTEIN 53"/>
    <property type="match status" value="1"/>
</dbReference>
<sequence>MRLSRALPRNSLDSVSATEEKEPDEATTVVLLSSTELLCYYRQSLEQCAKYSRRQVLYDLCTLPHKRWLQIYRTSCLLVLDGPNHELKHASIVINAVDSCQTTATSELEEGIRREIDKGFKEKVTLQAERGLFVGVISRISLAIAVQQVACEPAFSTMSKMTWNTLSQASG</sequence>
<evidence type="ECO:0000256" key="1">
    <source>
        <dbReference type="SAM" id="MobiDB-lite"/>
    </source>
</evidence>
<protein>
    <submittedName>
        <fullName evidence="2">Uncharacterized protein</fullName>
    </submittedName>
</protein>
<dbReference type="InParanoid" id="A0A0C2WFV2"/>
<dbReference type="GO" id="GO:0005829">
    <property type="term" value="C:cytosol"/>
    <property type="evidence" value="ECO:0007669"/>
    <property type="project" value="GOC"/>
</dbReference>
<keyword evidence="3" id="KW-1185">Reference proteome</keyword>
<dbReference type="EMBL" id="KN818510">
    <property type="protein sequence ID" value="KIL55476.1"/>
    <property type="molecule type" value="Genomic_DNA"/>
</dbReference>
<organism evidence="2 3">
    <name type="scientific">Amanita muscaria (strain Koide BX008)</name>
    <dbReference type="NCBI Taxonomy" id="946122"/>
    <lineage>
        <taxon>Eukaryota</taxon>
        <taxon>Fungi</taxon>
        <taxon>Dikarya</taxon>
        <taxon>Basidiomycota</taxon>
        <taxon>Agaricomycotina</taxon>
        <taxon>Agaricomycetes</taxon>
        <taxon>Agaricomycetidae</taxon>
        <taxon>Agaricales</taxon>
        <taxon>Pluteineae</taxon>
        <taxon>Amanitaceae</taxon>
        <taxon>Amanita</taxon>
    </lineage>
</organism>
<dbReference type="HOGENOM" id="CLU_1562478_0_0_1"/>
<proteinExistence type="predicted"/>
<reference evidence="2 3" key="1">
    <citation type="submission" date="2014-04" db="EMBL/GenBank/DDBJ databases">
        <title>Evolutionary Origins and Diversification of the Mycorrhizal Mutualists.</title>
        <authorList>
            <consortium name="DOE Joint Genome Institute"/>
            <consortium name="Mycorrhizal Genomics Consortium"/>
            <person name="Kohler A."/>
            <person name="Kuo A."/>
            <person name="Nagy L.G."/>
            <person name="Floudas D."/>
            <person name="Copeland A."/>
            <person name="Barry K.W."/>
            <person name="Cichocki N."/>
            <person name="Veneault-Fourrey C."/>
            <person name="LaButti K."/>
            <person name="Lindquist E.A."/>
            <person name="Lipzen A."/>
            <person name="Lundell T."/>
            <person name="Morin E."/>
            <person name="Murat C."/>
            <person name="Riley R."/>
            <person name="Ohm R."/>
            <person name="Sun H."/>
            <person name="Tunlid A."/>
            <person name="Henrissat B."/>
            <person name="Grigoriev I.V."/>
            <person name="Hibbett D.S."/>
            <person name="Martin F."/>
        </authorList>
    </citation>
    <scope>NUCLEOTIDE SEQUENCE [LARGE SCALE GENOMIC DNA]</scope>
    <source>
        <strain evidence="2 3">Koide BX008</strain>
    </source>
</reference>
<dbReference type="GO" id="GO:0000938">
    <property type="term" value="C:GARP complex"/>
    <property type="evidence" value="ECO:0007669"/>
    <property type="project" value="InterPro"/>
</dbReference>
<dbReference type="Proteomes" id="UP000054549">
    <property type="component" value="Unassembled WGS sequence"/>
</dbReference>
<dbReference type="AlphaFoldDB" id="A0A0C2WFV2"/>
<dbReference type="GO" id="GO:0042147">
    <property type="term" value="P:retrograde transport, endosome to Golgi"/>
    <property type="evidence" value="ECO:0007669"/>
    <property type="project" value="InterPro"/>
</dbReference>
<dbReference type="PANTHER" id="PTHR12820:SF0">
    <property type="entry name" value="VACUOLAR PROTEIN SORTING-ASSOCIATED PROTEIN 53 HOMOLOG"/>
    <property type="match status" value="1"/>
</dbReference>
<evidence type="ECO:0000313" key="3">
    <source>
        <dbReference type="Proteomes" id="UP000054549"/>
    </source>
</evidence>
<dbReference type="STRING" id="946122.A0A0C2WFV2"/>
<gene>
    <name evidence="2" type="ORF">M378DRAFT_591611</name>
</gene>
<accession>A0A0C2WFV2</accession>